<comment type="caution">
    <text evidence="1">The sequence shown here is derived from an EMBL/GenBank/DDBJ whole genome shotgun (WGS) entry which is preliminary data.</text>
</comment>
<name>A0A1E7KM05_9ACTN</name>
<evidence type="ECO:0000313" key="1">
    <source>
        <dbReference type="EMBL" id="OEV04894.1"/>
    </source>
</evidence>
<protein>
    <submittedName>
        <fullName evidence="1">Uncharacterized protein</fullName>
    </submittedName>
</protein>
<dbReference type="EMBL" id="LJGU01000109">
    <property type="protein sequence ID" value="OEV04894.1"/>
    <property type="molecule type" value="Genomic_DNA"/>
</dbReference>
<proteinExistence type="predicted"/>
<sequence>MPHILVGLFHSFYTRAMLLDRNLLLHFLFGWSVVARFRRHHGFGHGWEGGSLELLEGRGGLSVRAGQLLHLAHRLAMLVGQLLLCRVRLLVRRPRTVGLVRRRQRTAPLQATRVQHLEPLDHPTRLG</sequence>
<keyword evidence="2" id="KW-1185">Reference proteome</keyword>
<dbReference type="Proteomes" id="UP000176101">
    <property type="component" value="Unassembled WGS sequence"/>
</dbReference>
<gene>
    <name evidence="1" type="ORF">AN216_05260</name>
</gene>
<accession>A0A1E7KM05</accession>
<organism evidence="1 2">
    <name type="scientific">Streptomyces oceani</name>
    <dbReference type="NCBI Taxonomy" id="1075402"/>
    <lineage>
        <taxon>Bacteria</taxon>
        <taxon>Bacillati</taxon>
        <taxon>Actinomycetota</taxon>
        <taxon>Actinomycetes</taxon>
        <taxon>Kitasatosporales</taxon>
        <taxon>Streptomycetaceae</taxon>
        <taxon>Streptomyces</taxon>
    </lineage>
</organism>
<dbReference type="AlphaFoldDB" id="A0A1E7KM05"/>
<reference evidence="1 2" key="1">
    <citation type="journal article" date="2016" name="Front. Microbiol.">
        <title>Comparative Genomics Analysis of Streptomyces Species Reveals Their Adaptation to the Marine Environment and Their Diversity at the Genomic Level.</title>
        <authorList>
            <person name="Tian X."/>
            <person name="Zhang Z."/>
            <person name="Yang T."/>
            <person name="Chen M."/>
            <person name="Li J."/>
            <person name="Chen F."/>
            <person name="Yang J."/>
            <person name="Li W."/>
            <person name="Zhang B."/>
            <person name="Zhang Z."/>
            <person name="Wu J."/>
            <person name="Zhang C."/>
            <person name="Long L."/>
            <person name="Xiao J."/>
        </authorList>
    </citation>
    <scope>NUCLEOTIDE SEQUENCE [LARGE SCALE GENOMIC DNA]</scope>
    <source>
        <strain evidence="1 2">SCSIO 02100</strain>
    </source>
</reference>
<evidence type="ECO:0000313" key="2">
    <source>
        <dbReference type="Proteomes" id="UP000176101"/>
    </source>
</evidence>